<protein>
    <submittedName>
        <fullName evidence="1">Uncharacterized protein</fullName>
    </submittedName>
</protein>
<name>A0A1H0IYL5_9SPHI</name>
<dbReference type="AlphaFoldDB" id="A0A1H0IYL5"/>
<dbReference type="RefSeq" id="WP_074612432.1">
    <property type="nucleotide sequence ID" value="NZ_FNGY01000014.1"/>
</dbReference>
<evidence type="ECO:0000313" key="1">
    <source>
        <dbReference type="EMBL" id="SDO36269.1"/>
    </source>
</evidence>
<dbReference type="Proteomes" id="UP000183200">
    <property type="component" value="Unassembled WGS sequence"/>
</dbReference>
<keyword evidence="2" id="KW-1185">Reference proteome</keyword>
<evidence type="ECO:0000313" key="2">
    <source>
        <dbReference type="Proteomes" id="UP000183200"/>
    </source>
</evidence>
<gene>
    <name evidence="1" type="ORF">SAMN05421820_11418</name>
</gene>
<accession>A0A1H0IYL5</accession>
<organism evidence="1 2">
    <name type="scientific">Pedobacter steynii</name>
    <dbReference type="NCBI Taxonomy" id="430522"/>
    <lineage>
        <taxon>Bacteria</taxon>
        <taxon>Pseudomonadati</taxon>
        <taxon>Bacteroidota</taxon>
        <taxon>Sphingobacteriia</taxon>
        <taxon>Sphingobacteriales</taxon>
        <taxon>Sphingobacteriaceae</taxon>
        <taxon>Pedobacter</taxon>
    </lineage>
</organism>
<dbReference type="OrthoDB" id="714183at2"/>
<sequence length="124" mass="14651">MDLYEEWELIASPLLEFYLYELNDGFDGLKIILRESGQSNRRLEIFYSNFLGYRLTEESGRLKTLYENDTLGPFNKTNASEFISWFIEESRGIPNEHHLVHYNILSSNKILDVISNKEPIVKWL</sequence>
<proteinExistence type="predicted"/>
<dbReference type="EMBL" id="FNGY01000014">
    <property type="protein sequence ID" value="SDO36269.1"/>
    <property type="molecule type" value="Genomic_DNA"/>
</dbReference>
<reference evidence="2" key="1">
    <citation type="submission" date="2016-10" db="EMBL/GenBank/DDBJ databases">
        <authorList>
            <person name="Varghese N."/>
            <person name="Submissions S."/>
        </authorList>
    </citation>
    <scope>NUCLEOTIDE SEQUENCE [LARGE SCALE GENOMIC DNA]</scope>
    <source>
        <strain evidence="2">DSM 19110</strain>
    </source>
</reference>